<dbReference type="PANTHER" id="PTHR12215">
    <property type="entry name" value="PHOSPHOPANTETHEINE TRANSFERASE"/>
    <property type="match status" value="1"/>
</dbReference>
<dbReference type="Gene3D" id="3.90.470.20">
    <property type="entry name" value="4'-phosphopantetheinyl transferase domain"/>
    <property type="match status" value="1"/>
</dbReference>
<name>A0A9D1JAU6_9FIRM</name>
<dbReference type="SUPFAM" id="SSF56214">
    <property type="entry name" value="4'-phosphopantetheinyl transferase"/>
    <property type="match status" value="2"/>
</dbReference>
<keyword evidence="2 4" id="KW-0808">Transferase</keyword>
<dbReference type="GO" id="GO:0005829">
    <property type="term" value="C:cytosol"/>
    <property type="evidence" value="ECO:0007669"/>
    <property type="project" value="TreeGrafter"/>
</dbReference>
<evidence type="ECO:0000313" key="4">
    <source>
        <dbReference type="EMBL" id="HIR71026.1"/>
    </source>
</evidence>
<reference evidence="4" key="2">
    <citation type="journal article" date="2021" name="PeerJ">
        <title>Extensive microbial diversity within the chicken gut microbiome revealed by metagenomics and culture.</title>
        <authorList>
            <person name="Gilroy R."/>
            <person name="Ravi A."/>
            <person name="Getino M."/>
            <person name="Pursley I."/>
            <person name="Horton D.L."/>
            <person name="Alikhan N.F."/>
            <person name="Baker D."/>
            <person name="Gharbi K."/>
            <person name="Hall N."/>
            <person name="Watson M."/>
            <person name="Adriaenssens E.M."/>
            <person name="Foster-Nyarko E."/>
            <person name="Jarju S."/>
            <person name="Secka A."/>
            <person name="Antonio M."/>
            <person name="Oren A."/>
            <person name="Chaudhuri R.R."/>
            <person name="La Ragione R."/>
            <person name="Hildebrand F."/>
            <person name="Pallen M.J."/>
        </authorList>
    </citation>
    <scope>NUCLEOTIDE SEQUENCE</scope>
    <source>
        <strain evidence="4">ChiSjej5B23-6657</strain>
    </source>
</reference>
<organism evidence="4 5">
    <name type="scientific">Candidatus Pullilachnospira gallistercoris</name>
    <dbReference type="NCBI Taxonomy" id="2840911"/>
    <lineage>
        <taxon>Bacteria</taxon>
        <taxon>Bacillati</taxon>
        <taxon>Bacillota</taxon>
        <taxon>Clostridia</taxon>
        <taxon>Lachnospirales</taxon>
        <taxon>Lachnospiraceae</taxon>
        <taxon>Lachnospiraceae incertae sedis</taxon>
        <taxon>Candidatus Pullilachnospira</taxon>
    </lineage>
</organism>
<sequence length="214" mass="24402">MRAVVIRTEDITERQWELLYGQLSEARRQKADRIHLLAHRRESIAAGALLEWLLRQQGEEPPFFYCASANGKPFLIGRDGERKTGVYFSITHTKGLAGAVVGEVPVGLDAERIRPYPAKVAARYFSPAEQKLLEEGNTAAFYRIWTKKEALAKLLDLPLLQVMERPEDEPKHIRWHIRQVEEWVVALCEEREDAPGERKTGAEVEVLTAGELLF</sequence>
<reference evidence="4" key="1">
    <citation type="submission" date="2020-10" db="EMBL/GenBank/DDBJ databases">
        <authorList>
            <person name="Gilroy R."/>
        </authorList>
    </citation>
    <scope>NUCLEOTIDE SEQUENCE</scope>
    <source>
        <strain evidence="4">ChiSjej5B23-6657</strain>
    </source>
</reference>
<dbReference type="GO" id="GO:0000287">
    <property type="term" value="F:magnesium ion binding"/>
    <property type="evidence" value="ECO:0007669"/>
    <property type="project" value="InterPro"/>
</dbReference>
<dbReference type="Proteomes" id="UP000823912">
    <property type="component" value="Unassembled WGS sequence"/>
</dbReference>
<dbReference type="InterPro" id="IPR008278">
    <property type="entry name" value="4-PPantetheinyl_Trfase_dom"/>
</dbReference>
<dbReference type="InterPro" id="IPR050559">
    <property type="entry name" value="P-Pant_transferase_sf"/>
</dbReference>
<feature type="domain" description="4'-phosphopantetheinyl transferase" evidence="3">
    <location>
        <begin position="105"/>
        <end position="161"/>
    </location>
</feature>
<dbReference type="Pfam" id="PF01648">
    <property type="entry name" value="ACPS"/>
    <property type="match status" value="1"/>
</dbReference>
<evidence type="ECO:0000256" key="2">
    <source>
        <dbReference type="ARBA" id="ARBA00022679"/>
    </source>
</evidence>
<evidence type="ECO:0000313" key="5">
    <source>
        <dbReference type="Proteomes" id="UP000823912"/>
    </source>
</evidence>
<dbReference type="InterPro" id="IPR037143">
    <property type="entry name" value="4-PPantetheinyl_Trfase_dom_sf"/>
</dbReference>
<gene>
    <name evidence="4" type="ORF">IAA55_07075</name>
</gene>
<dbReference type="AlphaFoldDB" id="A0A9D1JAU6"/>
<comment type="similarity">
    <text evidence="1">Belongs to the P-Pant transferase superfamily. Gsp/Sfp/HetI/AcpT family.</text>
</comment>
<evidence type="ECO:0000259" key="3">
    <source>
        <dbReference type="Pfam" id="PF01648"/>
    </source>
</evidence>
<protein>
    <submittedName>
        <fullName evidence="4">4'-phosphopantetheinyl transferase superfamily protein</fullName>
    </submittedName>
</protein>
<evidence type="ECO:0000256" key="1">
    <source>
        <dbReference type="ARBA" id="ARBA00010990"/>
    </source>
</evidence>
<dbReference type="GO" id="GO:0019878">
    <property type="term" value="P:lysine biosynthetic process via aminoadipic acid"/>
    <property type="evidence" value="ECO:0007669"/>
    <property type="project" value="TreeGrafter"/>
</dbReference>
<comment type="caution">
    <text evidence="4">The sequence shown here is derived from an EMBL/GenBank/DDBJ whole genome shotgun (WGS) entry which is preliminary data.</text>
</comment>
<accession>A0A9D1JAU6</accession>
<dbReference type="EMBL" id="DVHM01000111">
    <property type="protein sequence ID" value="HIR71026.1"/>
    <property type="molecule type" value="Genomic_DNA"/>
</dbReference>
<proteinExistence type="inferred from homology"/>
<dbReference type="GO" id="GO:0008897">
    <property type="term" value="F:holo-[acyl-carrier-protein] synthase activity"/>
    <property type="evidence" value="ECO:0007669"/>
    <property type="project" value="InterPro"/>
</dbReference>
<dbReference type="PANTHER" id="PTHR12215:SF10">
    <property type="entry name" value="L-AMINOADIPATE-SEMIALDEHYDE DEHYDROGENASE-PHOSPHOPANTETHEINYL TRANSFERASE"/>
    <property type="match status" value="1"/>
</dbReference>